<sequence length="191" mass="19981">MSGFAYSGVSNGEGGEGGSGTGAMAIASRFIPTAEGLKDSVLGAFSKAQPWGEFANTKQFNIPQASEVPDRLKENIPHYAFNYVIIFLVLSVFVVLTKPLSLVSVALVILGYYRLFVMAGEDPVKVGPLELDTNVKKGAVLSVGGILLFWMTGAITGIMSLIGTVGLLGGVHALARKPASEPDFESGLTQG</sequence>
<dbReference type="AlphaFoldDB" id="A0AAV8UM49"/>
<dbReference type="EMBL" id="JAMWBK010000007">
    <property type="protein sequence ID" value="KAJ8903573.1"/>
    <property type="molecule type" value="Genomic_DNA"/>
</dbReference>
<accession>A0AAV8UM49</accession>
<evidence type="ECO:0000313" key="7">
    <source>
        <dbReference type="Proteomes" id="UP001157974"/>
    </source>
</evidence>
<keyword evidence="2 5" id="KW-0812">Transmembrane</keyword>
<dbReference type="PANTHER" id="PTHR19317:SF0">
    <property type="entry name" value="PRENYLATED RAB ACCEPTOR PROTEIN 1"/>
    <property type="match status" value="1"/>
</dbReference>
<comment type="caution">
    <text evidence="6">The sequence shown here is derived from an EMBL/GenBank/DDBJ whole genome shotgun (WGS) entry which is preliminary data.</text>
</comment>
<reference evidence="6 7" key="1">
    <citation type="journal article" date="2023" name="Nat. Commun.">
        <title>Origin of minicircular mitochondrial genomes in red algae.</title>
        <authorList>
            <person name="Lee Y."/>
            <person name="Cho C.H."/>
            <person name="Lee Y.M."/>
            <person name="Park S.I."/>
            <person name="Yang J.H."/>
            <person name="West J.A."/>
            <person name="Bhattacharya D."/>
            <person name="Yoon H.S."/>
        </authorList>
    </citation>
    <scope>NUCLEOTIDE SEQUENCE [LARGE SCALE GENOMIC DNA]</scope>
    <source>
        <strain evidence="6 7">CCMP1338</strain>
        <tissue evidence="6">Whole cell</tissue>
    </source>
</reference>
<proteinExistence type="inferred from homology"/>
<evidence type="ECO:0000256" key="4">
    <source>
        <dbReference type="ARBA" id="ARBA00023136"/>
    </source>
</evidence>
<organism evidence="6 7">
    <name type="scientific">Rhodosorus marinus</name>
    <dbReference type="NCBI Taxonomy" id="101924"/>
    <lineage>
        <taxon>Eukaryota</taxon>
        <taxon>Rhodophyta</taxon>
        <taxon>Stylonematophyceae</taxon>
        <taxon>Stylonematales</taxon>
        <taxon>Stylonemataceae</taxon>
        <taxon>Rhodosorus</taxon>
    </lineage>
</organism>
<evidence type="ECO:0000256" key="3">
    <source>
        <dbReference type="ARBA" id="ARBA00022989"/>
    </source>
</evidence>
<feature type="transmembrane region" description="Helical" evidence="5">
    <location>
        <begin position="102"/>
        <end position="119"/>
    </location>
</feature>
<dbReference type="Proteomes" id="UP001157974">
    <property type="component" value="Unassembled WGS sequence"/>
</dbReference>
<evidence type="ECO:0000256" key="1">
    <source>
        <dbReference type="ARBA" id="ARBA00004141"/>
    </source>
</evidence>
<evidence type="ECO:0000256" key="5">
    <source>
        <dbReference type="RuleBase" id="RU363107"/>
    </source>
</evidence>
<evidence type="ECO:0000313" key="6">
    <source>
        <dbReference type="EMBL" id="KAJ8903573.1"/>
    </source>
</evidence>
<keyword evidence="7" id="KW-1185">Reference proteome</keyword>
<gene>
    <name evidence="6" type="ORF">NDN08_004677</name>
</gene>
<evidence type="ECO:0000256" key="2">
    <source>
        <dbReference type="ARBA" id="ARBA00022692"/>
    </source>
</evidence>
<comment type="subcellular location">
    <subcellularLocation>
        <location evidence="1 5">Membrane</location>
        <topology evidence="1 5">Multi-pass membrane protein</topology>
    </subcellularLocation>
</comment>
<keyword evidence="3 5" id="KW-1133">Transmembrane helix</keyword>
<dbReference type="GO" id="GO:0016020">
    <property type="term" value="C:membrane"/>
    <property type="evidence" value="ECO:0007669"/>
    <property type="project" value="UniProtKB-SubCell"/>
</dbReference>
<dbReference type="Pfam" id="PF03208">
    <property type="entry name" value="PRA1"/>
    <property type="match status" value="1"/>
</dbReference>
<feature type="transmembrane region" description="Helical" evidence="5">
    <location>
        <begin position="139"/>
        <end position="168"/>
    </location>
</feature>
<dbReference type="GO" id="GO:0005794">
    <property type="term" value="C:Golgi apparatus"/>
    <property type="evidence" value="ECO:0007669"/>
    <property type="project" value="TreeGrafter"/>
</dbReference>
<dbReference type="InterPro" id="IPR004895">
    <property type="entry name" value="Prenylated_rab_accept_PRA1"/>
</dbReference>
<keyword evidence="4 5" id="KW-0472">Membrane</keyword>
<comment type="similarity">
    <text evidence="5">Belongs to the PRA1 family.</text>
</comment>
<dbReference type="PANTHER" id="PTHR19317">
    <property type="entry name" value="PRENYLATED RAB ACCEPTOR 1-RELATED"/>
    <property type="match status" value="1"/>
</dbReference>
<name>A0AAV8UM49_9RHOD</name>
<feature type="transmembrane region" description="Helical" evidence="5">
    <location>
        <begin position="76"/>
        <end position="95"/>
    </location>
</feature>
<protein>
    <recommendedName>
        <fullName evidence="5">PRA1 family protein</fullName>
    </recommendedName>
</protein>